<dbReference type="Proteomes" id="UP000078561">
    <property type="component" value="Unassembled WGS sequence"/>
</dbReference>
<name>A0A168NAU1_ABSGL</name>
<dbReference type="AlphaFoldDB" id="A0A168NAU1"/>
<protein>
    <submittedName>
        <fullName evidence="1">Uncharacterized protein</fullName>
    </submittedName>
</protein>
<accession>A0A168NAU1</accession>
<evidence type="ECO:0000313" key="1">
    <source>
        <dbReference type="EMBL" id="SAM00166.1"/>
    </source>
</evidence>
<gene>
    <name evidence="1" type="primary">ABSGL_05843.1 scaffold 7570</name>
</gene>
<sequence>MKSKAYHFCSLCLYIHHFLVIKSLRTIIMSLETNNTGSSAALHGKQDNVVDAVYDFSTLCDELDDGYSVEDNEDASILFEHGGNDDELGK</sequence>
<evidence type="ECO:0000313" key="2">
    <source>
        <dbReference type="Proteomes" id="UP000078561"/>
    </source>
</evidence>
<reference evidence="1" key="1">
    <citation type="submission" date="2016-04" db="EMBL/GenBank/DDBJ databases">
        <authorList>
            <person name="Evans L.H."/>
            <person name="Alamgir A."/>
            <person name="Owens N."/>
            <person name="Weber N.D."/>
            <person name="Virtaneva K."/>
            <person name="Barbian K."/>
            <person name="Babar A."/>
            <person name="Rosenke K."/>
        </authorList>
    </citation>
    <scope>NUCLEOTIDE SEQUENCE [LARGE SCALE GENOMIC DNA]</scope>
    <source>
        <strain evidence="1">CBS 101.48</strain>
    </source>
</reference>
<proteinExistence type="predicted"/>
<organism evidence="1">
    <name type="scientific">Absidia glauca</name>
    <name type="common">Pin mould</name>
    <dbReference type="NCBI Taxonomy" id="4829"/>
    <lineage>
        <taxon>Eukaryota</taxon>
        <taxon>Fungi</taxon>
        <taxon>Fungi incertae sedis</taxon>
        <taxon>Mucoromycota</taxon>
        <taxon>Mucoromycotina</taxon>
        <taxon>Mucoromycetes</taxon>
        <taxon>Mucorales</taxon>
        <taxon>Cunninghamellaceae</taxon>
        <taxon>Absidia</taxon>
    </lineage>
</organism>
<dbReference type="InParanoid" id="A0A168NAU1"/>
<dbReference type="EMBL" id="LT553165">
    <property type="protein sequence ID" value="SAM00166.1"/>
    <property type="molecule type" value="Genomic_DNA"/>
</dbReference>
<keyword evidence="2" id="KW-1185">Reference proteome</keyword>